<proteinExistence type="predicted"/>
<dbReference type="Pfam" id="PF13672">
    <property type="entry name" value="PP2C_2"/>
    <property type="match status" value="1"/>
</dbReference>
<dbReference type="EMBL" id="CP021983">
    <property type="protein sequence ID" value="ASC70103.1"/>
    <property type="molecule type" value="Genomic_DNA"/>
</dbReference>
<keyword evidence="2" id="KW-0472">Membrane</keyword>
<feature type="transmembrane region" description="Helical" evidence="2">
    <location>
        <begin position="554"/>
        <end position="573"/>
    </location>
</feature>
<keyword evidence="2" id="KW-0812">Transmembrane</keyword>
<name>A0A1Z3HIJ7_9CYAN</name>
<evidence type="ECO:0000259" key="3">
    <source>
        <dbReference type="PROSITE" id="PS51746"/>
    </source>
</evidence>
<evidence type="ECO:0000313" key="4">
    <source>
        <dbReference type="EMBL" id="ASC70103.1"/>
    </source>
</evidence>
<dbReference type="Proteomes" id="UP000191901">
    <property type="component" value="Chromosome"/>
</dbReference>
<reference evidence="4 5" key="1">
    <citation type="journal article" date="2016" name="Biochim. Biophys. Acta">
        <title>Characterization of red-shifted phycobilisomes isolated from the chlorophyll f-containing cyanobacterium Halomicronema hongdechloris.</title>
        <authorList>
            <person name="Li Y."/>
            <person name="Lin Y."/>
            <person name="Garvey C.J."/>
            <person name="Birch D."/>
            <person name="Corkery R.W."/>
            <person name="Loughlin P.C."/>
            <person name="Scheer H."/>
            <person name="Willows R.D."/>
            <person name="Chen M."/>
        </authorList>
    </citation>
    <scope>NUCLEOTIDE SEQUENCE [LARGE SCALE GENOMIC DNA]</scope>
    <source>
        <strain evidence="4 5">C2206</strain>
    </source>
</reference>
<dbReference type="SMART" id="SM00331">
    <property type="entry name" value="PP2C_SIG"/>
    <property type="match status" value="1"/>
</dbReference>
<sequence>MPYLWAVGKGVEAIPVGNRIADRYEVMAPHIWRDTKPQQLAVADIPVPELVQPYLRAYPHSLHLPQVYGWIEQSDAAPVLLLSNAPIHPRSGKLYPAIGDALSQATALRQAHWLWQMLTLWTPLQTLGVSESLLHPDNLRIEGWRLRLRELDRNATSPSLAQLAALWRSWLPDLQAELAESVETVCQAMVEPEADITQLSQQLNTIVLHQVSTVTLHLQIAGGTSVGQQPRNEDACYPEGLMDSSDTEAMPRLGIVCDGVGGHEGGEIASRLAVQSLQLQLRGLFSHAEDANEPLPPELVSQQLEAAIRVVNDLLNQQNDSQGRLERQRMGTTLALALLLPQRLQTASGWQPVSELYIAHVGDSRVYWITPQYCHCLTVDDDVAGREIEAGQWPQIARQHSQAGALTQALGTRSAAFLHPHIQRFILDEEGVLLLCTDGLSDYGRVEQSWANYIGLIVKDIITLEDAVKAWLELANQKNGHDNVSVVLMHCKPRLKATAEMASLVNQRQDQAVTDDLPATSKALLYGETPDNDAQPTPAPKPDPRPSSVSWRRLGWILAVIVVAVALSSWWFLARKPSTPESPGPSQQSP</sequence>
<dbReference type="CDD" id="cd00143">
    <property type="entry name" value="PP2Cc"/>
    <property type="match status" value="1"/>
</dbReference>
<keyword evidence="5" id="KW-1185">Reference proteome</keyword>
<dbReference type="AlphaFoldDB" id="A0A1Z3HIJ7"/>
<accession>A0A1Z3HIJ7</accession>
<protein>
    <submittedName>
        <fullName evidence="4">Protein serin-threonin phosphatase</fullName>
    </submittedName>
</protein>
<dbReference type="SMART" id="SM00332">
    <property type="entry name" value="PP2Cc"/>
    <property type="match status" value="1"/>
</dbReference>
<dbReference type="SUPFAM" id="SSF81606">
    <property type="entry name" value="PP2C-like"/>
    <property type="match status" value="1"/>
</dbReference>
<dbReference type="KEGG" id="hhg:XM38_010330"/>
<dbReference type="InterPro" id="IPR036457">
    <property type="entry name" value="PPM-type-like_dom_sf"/>
</dbReference>
<feature type="domain" description="PPM-type phosphatase" evidence="3">
    <location>
        <begin position="241"/>
        <end position="491"/>
    </location>
</feature>
<evidence type="ECO:0000256" key="2">
    <source>
        <dbReference type="SAM" id="Phobius"/>
    </source>
</evidence>
<evidence type="ECO:0000313" key="5">
    <source>
        <dbReference type="Proteomes" id="UP000191901"/>
    </source>
</evidence>
<dbReference type="Gene3D" id="3.60.40.10">
    <property type="entry name" value="PPM-type phosphatase domain"/>
    <property type="match status" value="1"/>
</dbReference>
<dbReference type="InterPro" id="IPR001932">
    <property type="entry name" value="PPM-type_phosphatase-like_dom"/>
</dbReference>
<dbReference type="STRING" id="1641165.XM38_04725"/>
<feature type="region of interest" description="Disordered" evidence="1">
    <location>
        <begin position="526"/>
        <end position="547"/>
    </location>
</feature>
<evidence type="ECO:0000256" key="1">
    <source>
        <dbReference type="SAM" id="MobiDB-lite"/>
    </source>
</evidence>
<keyword evidence="2" id="KW-1133">Transmembrane helix</keyword>
<dbReference type="RefSeq" id="WP_225889187.1">
    <property type="nucleotide sequence ID" value="NZ_CP021983.2"/>
</dbReference>
<organism evidence="4 5">
    <name type="scientific">Halomicronema hongdechloris C2206</name>
    <dbReference type="NCBI Taxonomy" id="1641165"/>
    <lineage>
        <taxon>Bacteria</taxon>
        <taxon>Bacillati</taxon>
        <taxon>Cyanobacteriota</taxon>
        <taxon>Cyanophyceae</taxon>
        <taxon>Nodosilineales</taxon>
        <taxon>Nodosilineaceae</taxon>
        <taxon>Halomicronema</taxon>
    </lineage>
</organism>
<gene>
    <name evidence="4" type="ORF">XM38_010330</name>
</gene>
<dbReference type="PROSITE" id="PS51746">
    <property type="entry name" value="PPM_2"/>
    <property type="match status" value="1"/>
</dbReference>